<keyword evidence="4" id="KW-1185">Reference proteome</keyword>
<evidence type="ECO:0000259" key="2">
    <source>
        <dbReference type="Pfam" id="PF13817"/>
    </source>
</evidence>
<dbReference type="Pfam" id="PF13817">
    <property type="entry name" value="DDE_Tnp_IS66_C"/>
    <property type="match status" value="1"/>
</dbReference>
<gene>
    <name evidence="3" type="ORF">H261_14255</name>
</gene>
<evidence type="ECO:0000313" key="3">
    <source>
        <dbReference type="EMBL" id="EME69299.1"/>
    </source>
</evidence>
<dbReference type="STRING" id="1244869.H261_14255"/>
<dbReference type="EMBL" id="AONQ01000038">
    <property type="protein sequence ID" value="EME69299.1"/>
    <property type="molecule type" value="Genomic_DNA"/>
</dbReference>
<organism evidence="3 4">
    <name type="scientific">Paramagnetospirillum caucaseum</name>
    <dbReference type="NCBI Taxonomy" id="1244869"/>
    <lineage>
        <taxon>Bacteria</taxon>
        <taxon>Pseudomonadati</taxon>
        <taxon>Pseudomonadota</taxon>
        <taxon>Alphaproteobacteria</taxon>
        <taxon>Rhodospirillales</taxon>
        <taxon>Magnetospirillaceae</taxon>
        <taxon>Paramagnetospirillum</taxon>
    </lineage>
</organism>
<name>M3A9W5_9PROT</name>
<evidence type="ECO:0000313" key="4">
    <source>
        <dbReference type="Proteomes" id="UP000011744"/>
    </source>
</evidence>
<dbReference type="AlphaFoldDB" id="M3A9W5"/>
<proteinExistence type="predicted"/>
<feature type="domain" description="Transposase IS66 C-terminal" evidence="2">
    <location>
        <begin position="33"/>
        <end position="70"/>
    </location>
</feature>
<reference evidence="3 4" key="1">
    <citation type="journal article" date="2014" name="Genome Announc.">
        <title>Draft Genome Sequence of Magnetospirillum sp. Strain SO-1, a Freshwater Magnetotactic Bacterium Isolated from the Ol'khovka River, Russia.</title>
        <authorList>
            <person name="Grouzdev D.S."/>
            <person name="Dziuba M.V."/>
            <person name="Sukhacheva M.S."/>
            <person name="Mardanov A.V."/>
            <person name="Beletskiy A.V."/>
            <person name="Kuznetsov B.B."/>
            <person name="Skryabin K.G."/>
        </authorList>
    </citation>
    <scope>NUCLEOTIDE SEQUENCE [LARGE SCALE GENOMIC DNA]</scope>
    <source>
        <strain evidence="3 4">SO-1</strain>
    </source>
</reference>
<evidence type="ECO:0000256" key="1">
    <source>
        <dbReference type="SAM" id="MobiDB-lite"/>
    </source>
</evidence>
<protein>
    <submittedName>
        <fullName evidence="3">Transposase</fullName>
    </submittedName>
</protein>
<dbReference type="InterPro" id="IPR039552">
    <property type="entry name" value="IS66_C"/>
</dbReference>
<comment type="caution">
    <text evidence="3">The sequence shown here is derived from an EMBL/GenBank/DDBJ whole genome shotgun (WGS) entry which is preliminary data.</text>
</comment>
<feature type="region of interest" description="Disordered" evidence="1">
    <location>
        <begin position="1"/>
        <end position="25"/>
    </location>
</feature>
<dbReference type="PATRIC" id="fig|1244869.3.peg.2871"/>
<dbReference type="Proteomes" id="UP000011744">
    <property type="component" value="Unassembled WGS sequence"/>
</dbReference>
<accession>M3A9W5</accession>
<sequence length="82" mass="8586">MAEAIWPARNRHDDSRPGAGGAAGGDRAAAVYTLIETDTPTGRDPEAYLRDVIGRIADHPINRIADLLPWTIGAPASIPAAA</sequence>